<evidence type="ECO:0000313" key="2">
    <source>
        <dbReference type="EMBL" id="MXG90531.1"/>
    </source>
</evidence>
<dbReference type="RefSeq" id="WP_160878452.1">
    <property type="nucleotide sequence ID" value="NZ_WUEK01000007.1"/>
</dbReference>
<feature type="chain" id="PRO_5038809400" description="EfeO-type cupredoxin-like domain-containing protein" evidence="1">
    <location>
        <begin position="20"/>
        <end position="120"/>
    </location>
</feature>
<sequence>MRRALAVLTLLACSSTLVACGDADTPQTGSSEQETKTIDITIEGDSVTPNGDRVEVGVGQPIELVVKADASGEIHVHSSPEKEFAYDAGTTTLPLTIDKPGIVEVESHALDKTIVQLEVS</sequence>
<reference evidence="2 3" key="1">
    <citation type="submission" date="2019-12" db="EMBL/GenBank/DDBJ databases">
        <authorList>
            <person name="Kun Z."/>
        </authorList>
    </citation>
    <scope>NUCLEOTIDE SEQUENCE [LARGE SCALE GENOMIC DNA]</scope>
    <source>
        <strain evidence="2 3">YIM 123512</strain>
    </source>
</reference>
<keyword evidence="3" id="KW-1185">Reference proteome</keyword>
<name>A0A6L7F193_9ACTN</name>
<dbReference type="AlphaFoldDB" id="A0A6L7F193"/>
<feature type="signal peptide" evidence="1">
    <location>
        <begin position="1"/>
        <end position="19"/>
    </location>
</feature>
<evidence type="ECO:0008006" key="4">
    <source>
        <dbReference type="Google" id="ProtNLM"/>
    </source>
</evidence>
<protein>
    <recommendedName>
        <fullName evidence="4">EfeO-type cupredoxin-like domain-containing protein</fullName>
    </recommendedName>
</protein>
<comment type="caution">
    <text evidence="2">The sequence shown here is derived from an EMBL/GenBank/DDBJ whole genome shotgun (WGS) entry which is preliminary data.</text>
</comment>
<organism evidence="2 3">
    <name type="scientific">Nocardioides flavescens</name>
    <dbReference type="NCBI Taxonomy" id="2691959"/>
    <lineage>
        <taxon>Bacteria</taxon>
        <taxon>Bacillati</taxon>
        <taxon>Actinomycetota</taxon>
        <taxon>Actinomycetes</taxon>
        <taxon>Propionibacteriales</taxon>
        <taxon>Nocardioidaceae</taxon>
        <taxon>Nocardioides</taxon>
    </lineage>
</organism>
<evidence type="ECO:0000313" key="3">
    <source>
        <dbReference type="Proteomes" id="UP000473325"/>
    </source>
</evidence>
<dbReference type="PROSITE" id="PS51257">
    <property type="entry name" value="PROKAR_LIPOPROTEIN"/>
    <property type="match status" value="1"/>
</dbReference>
<accession>A0A6L7F193</accession>
<keyword evidence="1" id="KW-0732">Signal</keyword>
<dbReference type="SUPFAM" id="SSF49503">
    <property type="entry name" value="Cupredoxins"/>
    <property type="match status" value="1"/>
</dbReference>
<dbReference type="Proteomes" id="UP000473325">
    <property type="component" value="Unassembled WGS sequence"/>
</dbReference>
<evidence type="ECO:0000256" key="1">
    <source>
        <dbReference type="SAM" id="SignalP"/>
    </source>
</evidence>
<proteinExistence type="predicted"/>
<dbReference type="InterPro" id="IPR008972">
    <property type="entry name" value="Cupredoxin"/>
</dbReference>
<dbReference type="EMBL" id="WUEK01000007">
    <property type="protein sequence ID" value="MXG90531.1"/>
    <property type="molecule type" value="Genomic_DNA"/>
</dbReference>
<gene>
    <name evidence="2" type="ORF">GRQ65_13330</name>
</gene>